<name>A0A6G1HV31_9PEZI</name>
<evidence type="ECO:0000256" key="1">
    <source>
        <dbReference type="SAM" id="MobiDB-lite"/>
    </source>
</evidence>
<dbReference type="AlphaFoldDB" id="A0A6G1HV31"/>
<evidence type="ECO:0000313" key="3">
    <source>
        <dbReference type="Proteomes" id="UP000799640"/>
    </source>
</evidence>
<dbReference type="Proteomes" id="UP000799640">
    <property type="component" value="Unassembled WGS sequence"/>
</dbReference>
<reference evidence="2" key="1">
    <citation type="journal article" date="2020" name="Stud. Mycol.">
        <title>101 Dothideomycetes genomes: a test case for predicting lifestyles and emergence of pathogens.</title>
        <authorList>
            <person name="Haridas S."/>
            <person name="Albert R."/>
            <person name="Binder M."/>
            <person name="Bloem J."/>
            <person name="Labutti K."/>
            <person name="Salamov A."/>
            <person name="Andreopoulos B."/>
            <person name="Baker S."/>
            <person name="Barry K."/>
            <person name="Bills G."/>
            <person name="Bluhm B."/>
            <person name="Cannon C."/>
            <person name="Castanera R."/>
            <person name="Culley D."/>
            <person name="Daum C."/>
            <person name="Ezra D."/>
            <person name="Gonzalez J."/>
            <person name="Henrissat B."/>
            <person name="Kuo A."/>
            <person name="Liang C."/>
            <person name="Lipzen A."/>
            <person name="Lutzoni F."/>
            <person name="Magnuson J."/>
            <person name="Mondo S."/>
            <person name="Nolan M."/>
            <person name="Ohm R."/>
            <person name="Pangilinan J."/>
            <person name="Park H.-J."/>
            <person name="Ramirez L."/>
            <person name="Alfaro M."/>
            <person name="Sun H."/>
            <person name="Tritt A."/>
            <person name="Yoshinaga Y."/>
            <person name="Zwiers L.-H."/>
            <person name="Turgeon B."/>
            <person name="Goodwin S."/>
            <person name="Spatafora J."/>
            <person name="Crous P."/>
            <person name="Grigoriev I."/>
        </authorList>
    </citation>
    <scope>NUCLEOTIDE SEQUENCE</scope>
    <source>
        <strain evidence="2">CBS 262.69</strain>
    </source>
</reference>
<sequence length="138" mass="15946">MQLLALTTPWLLDISDAFIRLRYEQQTNYPQHLSRYEAEHRRTRLSKRKRLPSAQTLLLSNFTSVTCKQASSKEPMHIVSCLARYHCHLYSYRHKYPAVAAVVSDRSAASYMQAQDSERSHSGGQQDRLPHQGSQLRS</sequence>
<keyword evidence="3" id="KW-1185">Reference proteome</keyword>
<feature type="region of interest" description="Disordered" evidence="1">
    <location>
        <begin position="110"/>
        <end position="138"/>
    </location>
</feature>
<gene>
    <name evidence="2" type="ORF">EJ06DRAFT_34320</name>
</gene>
<organism evidence="2 3">
    <name type="scientific">Trichodelitschia bisporula</name>
    <dbReference type="NCBI Taxonomy" id="703511"/>
    <lineage>
        <taxon>Eukaryota</taxon>
        <taxon>Fungi</taxon>
        <taxon>Dikarya</taxon>
        <taxon>Ascomycota</taxon>
        <taxon>Pezizomycotina</taxon>
        <taxon>Dothideomycetes</taxon>
        <taxon>Dothideomycetes incertae sedis</taxon>
        <taxon>Phaeotrichales</taxon>
        <taxon>Phaeotrichaceae</taxon>
        <taxon>Trichodelitschia</taxon>
    </lineage>
</organism>
<evidence type="ECO:0000313" key="2">
    <source>
        <dbReference type="EMBL" id="KAF2399771.1"/>
    </source>
</evidence>
<proteinExistence type="predicted"/>
<accession>A0A6G1HV31</accession>
<dbReference type="EMBL" id="ML996696">
    <property type="protein sequence ID" value="KAF2399771.1"/>
    <property type="molecule type" value="Genomic_DNA"/>
</dbReference>
<protein>
    <submittedName>
        <fullName evidence="2">Uncharacterized protein</fullName>
    </submittedName>
</protein>